<feature type="compositionally biased region" description="Polar residues" evidence="4">
    <location>
        <begin position="285"/>
        <end position="294"/>
    </location>
</feature>
<dbReference type="PANTHER" id="PTHR44267:SF1">
    <property type="entry name" value="WD REPEAT-CONTAINING PROTEIN 43"/>
    <property type="match status" value="1"/>
</dbReference>
<evidence type="ECO:0000313" key="7">
    <source>
        <dbReference type="Proteomes" id="UP001497600"/>
    </source>
</evidence>
<reference evidence="6 7" key="1">
    <citation type="submission" date="2024-01" db="EMBL/GenBank/DDBJ databases">
        <authorList>
            <consortium name="Genoscope - CEA"/>
            <person name="William W."/>
        </authorList>
    </citation>
    <scope>NUCLEOTIDE SEQUENCE [LARGE SCALE GENOMIC DNA]</scope>
    <source>
        <strain evidence="6 7">29B2s-10</strain>
    </source>
</reference>
<feature type="compositionally biased region" description="Acidic residues" evidence="4">
    <location>
        <begin position="646"/>
        <end position="675"/>
    </location>
</feature>
<dbReference type="Proteomes" id="UP001497600">
    <property type="component" value="Chromosome D"/>
</dbReference>
<accession>A0ABP0ECX0</accession>
<keyword evidence="2" id="KW-0539">Nucleus</keyword>
<dbReference type="PANTHER" id="PTHR44267">
    <property type="entry name" value="WD REPEAT-CONTAINING PROTEIN 43"/>
    <property type="match status" value="1"/>
</dbReference>
<evidence type="ECO:0000259" key="5">
    <source>
        <dbReference type="Pfam" id="PF04003"/>
    </source>
</evidence>
<dbReference type="InterPro" id="IPR007148">
    <property type="entry name" value="SSU_processome_Utp12"/>
</dbReference>
<evidence type="ECO:0000313" key="6">
    <source>
        <dbReference type="EMBL" id="CAK7904505.1"/>
    </source>
</evidence>
<feature type="region of interest" description="Disordered" evidence="4">
    <location>
        <begin position="588"/>
        <end position="678"/>
    </location>
</feature>
<evidence type="ECO:0000256" key="4">
    <source>
        <dbReference type="SAM" id="MobiDB-lite"/>
    </source>
</evidence>
<evidence type="ECO:0000256" key="3">
    <source>
        <dbReference type="ARBA" id="ARBA00038335"/>
    </source>
</evidence>
<organism evidence="6 7">
    <name type="scientific">[Candida] anglica</name>
    <dbReference type="NCBI Taxonomy" id="148631"/>
    <lineage>
        <taxon>Eukaryota</taxon>
        <taxon>Fungi</taxon>
        <taxon>Dikarya</taxon>
        <taxon>Ascomycota</taxon>
        <taxon>Saccharomycotina</taxon>
        <taxon>Pichiomycetes</taxon>
        <taxon>Debaryomycetaceae</taxon>
        <taxon>Kurtzmaniella</taxon>
    </lineage>
</organism>
<comment type="similarity">
    <text evidence="3">Belongs to the UTP5 family.</text>
</comment>
<dbReference type="InterPro" id="IPR015943">
    <property type="entry name" value="WD40/YVTN_repeat-like_dom_sf"/>
</dbReference>
<evidence type="ECO:0000256" key="1">
    <source>
        <dbReference type="ARBA" id="ARBA00004123"/>
    </source>
</evidence>
<dbReference type="SUPFAM" id="SSF50978">
    <property type="entry name" value="WD40 repeat-like"/>
    <property type="match status" value="1"/>
</dbReference>
<keyword evidence="7" id="KW-1185">Reference proteome</keyword>
<gene>
    <name evidence="6" type="primary">UTP5</name>
    <name evidence="6" type="ORF">CAAN4_D09736</name>
</gene>
<protein>
    <submittedName>
        <fullName evidence="6">U3 small nucleolar RNA-associated protein 5</fullName>
    </submittedName>
</protein>
<proteinExistence type="inferred from homology"/>
<dbReference type="Gene3D" id="2.130.10.10">
    <property type="entry name" value="YVTN repeat-like/Quinoprotein amine dehydrogenase"/>
    <property type="match status" value="1"/>
</dbReference>
<feature type="compositionally biased region" description="Acidic residues" evidence="4">
    <location>
        <begin position="398"/>
        <end position="409"/>
    </location>
</feature>
<feature type="domain" description="Small-subunit processome Utp12" evidence="5">
    <location>
        <begin position="455"/>
        <end position="558"/>
    </location>
</feature>
<dbReference type="EMBL" id="OZ004256">
    <property type="protein sequence ID" value="CAK7904505.1"/>
    <property type="molecule type" value="Genomic_DNA"/>
</dbReference>
<dbReference type="InterPro" id="IPR036322">
    <property type="entry name" value="WD40_repeat_dom_sf"/>
</dbReference>
<sequence length="692" mass="77303">MTSPLLYAQYDPTNTYLASAIVELDSHKIRVQSINAAQSSLNTAFKLSSKLTSMSWGFLSGSRESIENEFIALGLSSGTIQIYSPFSNEVLAELVTPANLSITDFHYSKATSTGWSCDIGGNIHEWDLSTFSLVQTFSINDFLVENSEPISKISTVKYEQVPHLLVATHSVYLVNITERQVVKTFPAHIQPVNTLQPIQSNPDLFFTSAINDRFINLYSISKVATTSIFVTEAPVISVAFGGNGGDHTVLSAITEDGKVEVFNDPLVEQASTTSTPSRKKRRQAQSRTSDGTLQITRPAKEARATDNLNVTAITVSGETIVLTWLENASLPYFEVVHWLDSSKGLCITSNKSIEKSKPDFTSTVHSQYGHDVAATKHYNEGNAIVSDGSNLRDLQKDSDEEDDEEEEESLAEKLDKLSTEQAQKSKKSTERKKFGVGSNVTATLTIILSQALKNNDHSLLETVLSNRDPTVIQNTISKLDSGLAVVLLDRLAERIARQTSRFDQLNFWLKWIIIIHGGILTSLPNLNSKLSNLHAILSKKADVLPRLLELQGRLNLLYQQTELKREIIEDDVDQEEEESDVEYIEELEDAQFNGDISDDDMDMHDDYEDSDMEGEDEEDNEDDEEEDEDEEEEEFDGKTANALELEVPEDEEGYSDVEIEVQNDLLDDEEEEEEKAADLKVKAHIKNLKKRK</sequence>
<evidence type="ECO:0000256" key="2">
    <source>
        <dbReference type="ARBA" id="ARBA00023242"/>
    </source>
</evidence>
<feature type="region of interest" description="Disordered" evidence="4">
    <location>
        <begin position="384"/>
        <end position="432"/>
    </location>
</feature>
<feature type="region of interest" description="Disordered" evidence="4">
    <location>
        <begin position="267"/>
        <end position="294"/>
    </location>
</feature>
<dbReference type="Pfam" id="PF04003">
    <property type="entry name" value="Utp12"/>
    <property type="match status" value="1"/>
</dbReference>
<name>A0ABP0ECX0_9ASCO</name>
<comment type="subcellular location">
    <subcellularLocation>
        <location evidence="1">Nucleus</location>
    </subcellularLocation>
</comment>
<feature type="compositionally biased region" description="Acidic residues" evidence="4">
    <location>
        <begin position="596"/>
        <end position="635"/>
    </location>
</feature>
<dbReference type="InterPro" id="IPR052414">
    <property type="entry name" value="U3_snoRNA-assoc_WDR"/>
</dbReference>